<dbReference type="InterPro" id="IPR051329">
    <property type="entry name" value="NIR_SIR_4Fe-4S"/>
</dbReference>
<dbReference type="EMBL" id="CP001874">
    <property type="protein sequence ID" value="ADG89197.1"/>
    <property type="molecule type" value="Genomic_DNA"/>
</dbReference>
<reference evidence="8 9" key="1">
    <citation type="submission" date="2010-01" db="EMBL/GenBank/DDBJ databases">
        <title>The complete genome of Thermobispora bispora DSM 43833.</title>
        <authorList>
            <consortium name="US DOE Joint Genome Institute (JGI-PGF)"/>
            <person name="Lucas S."/>
            <person name="Copeland A."/>
            <person name="Lapidus A."/>
            <person name="Glavina del Rio T."/>
            <person name="Dalin E."/>
            <person name="Tice H."/>
            <person name="Bruce D."/>
            <person name="Goodwin L."/>
            <person name="Pitluck S."/>
            <person name="Kyrpides N."/>
            <person name="Mavromatis K."/>
            <person name="Ivanova N."/>
            <person name="Mikhailova N."/>
            <person name="Chertkov O."/>
            <person name="Brettin T."/>
            <person name="Detter J.C."/>
            <person name="Han C."/>
            <person name="Larimer F."/>
            <person name="Land M."/>
            <person name="Hauser L."/>
            <person name="Markowitz V."/>
            <person name="Cheng J.-F."/>
            <person name="Hugenholtz P."/>
            <person name="Woyke T."/>
            <person name="Wu D."/>
            <person name="Jando M."/>
            <person name="Schneider S."/>
            <person name="Klenk H.-P."/>
            <person name="Eisen J.A."/>
        </authorList>
    </citation>
    <scope>NUCLEOTIDE SEQUENCE [LARGE SCALE GENOMIC DNA]</scope>
    <source>
        <strain evidence="9">ATCC 19993 / DSM 43833 / CBS 139.67 / JCM 10125 / KCTC 9307 / NBRC 14880 / R51</strain>
    </source>
</reference>
<sequence>MPKPDAPGRTRPDACPGALQVHEAADGPLARVRLPGGLIRADQLRVLADCAATLGNGVIELTSRGNVQVRGLSGTVPGGGSAAEAFAARIAAAGLLPSATHERVRNIVASPFGEADLVDALDRELCARPGLARLPGRFLFSIGDLGLDADVTYAAGRLLLAGRDAGLAVPPERAVPTMLDAAEAFLRLRTTEWRIAELADGPARIAAALGGTAGEVRQAPPQPREPGVVAQPSGGLAVQALVPLGRLTPEQAHAIAGLAAEVRFTPWRTVVVRDVADPEAVRHGLVAAGLVTDPRSPWVGVTACTGLPGCARALADVRADAAAWVRARTAPAEVPVHWSGCERRCGLPRGRVRQMVATATGYREEGP</sequence>
<dbReference type="InterPro" id="IPR045854">
    <property type="entry name" value="NO2/SO3_Rdtase_4Fe4S_sf"/>
</dbReference>
<feature type="domain" description="Nitrite/Sulfite reductase ferredoxin-like" evidence="7">
    <location>
        <begin position="30"/>
        <end position="73"/>
    </location>
</feature>
<accession>D6Y4M1</accession>
<dbReference type="Proteomes" id="UP000006640">
    <property type="component" value="Chromosome"/>
</dbReference>
<dbReference type="KEGG" id="tbi:Tbis_2494"/>
<dbReference type="GO" id="GO:0016491">
    <property type="term" value="F:oxidoreductase activity"/>
    <property type="evidence" value="ECO:0007669"/>
    <property type="project" value="UniProtKB-KW"/>
</dbReference>
<dbReference type="GO" id="GO:0046872">
    <property type="term" value="F:metal ion binding"/>
    <property type="evidence" value="ECO:0007669"/>
    <property type="project" value="UniProtKB-KW"/>
</dbReference>
<name>D6Y4M1_THEBD</name>
<keyword evidence="9" id="KW-1185">Reference proteome</keyword>
<dbReference type="SUPFAM" id="SSF56014">
    <property type="entry name" value="Nitrite and sulphite reductase 4Fe-4S domain-like"/>
    <property type="match status" value="1"/>
</dbReference>
<evidence type="ECO:0000256" key="3">
    <source>
        <dbReference type="ARBA" id="ARBA00022723"/>
    </source>
</evidence>
<dbReference type="InterPro" id="IPR036136">
    <property type="entry name" value="Nit/Sulf_reduc_fer-like_dom_sf"/>
</dbReference>
<protein>
    <submittedName>
        <fullName evidence="8">Nitrite/sulfite reductase hemoprotein beta-component ferrodoxin domain protein</fullName>
    </submittedName>
</protein>
<dbReference type="GO" id="GO:0051539">
    <property type="term" value="F:4 iron, 4 sulfur cluster binding"/>
    <property type="evidence" value="ECO:0007669"/>
    <property type="project" value="UniProtKB-KW"/>
</dbReference>
<evidence type="ECO:0000256" key="5">
    <source>
        <dbReference type="ARBA" id="ARBA00023004"/>
    </source>
</evidence>
<dbReference type="SUPFAM" id="SSF55124">
    <property type="entry name" value="Nitrite/Sulfite reductase N-terminal domain-like"/>
    <property type="match status" value="2"/>
</dbReference>
<dbReference type="Gene3D" id="3.30.413.10">
    <property type="entry name" value="Sulfite Reductase Hemoprotein, domain 1"/>
    <property type="match status" value="2"/>
</dbReference>
<proteinExistence type="predicted"/>
<keyword evidence="2" id="KW-0349">Heme</keyword>
<evidence type="ECO:0000313" key="9">
    <source>
        <dbReference type="Proteomes" id="UP000006640"/>
    </source>
</evidence>
<dbReference type="InterPro" id="IPR005117">
    <property type="entry name" value="NiRdtase/SiRdtase_haem-b_fer"/>
</dbReference>
<organism evidence="8 9">
    <name type="scientific">Thermobispora bispora (strain ATCC 19993 / DSM 43833 / CBS 139.67 / JCM 10125 / KCTC 9307 / NBRC 14880 / R51)</name>
    <dbReference type="NCBI Taxonomy" id="469371"/>
    <lineage>
        <taxon>Bacteria</taxon>
        <taxon>Bacillati</taxon>
        <taxon>Actinomycetota</taxon>
        <taxon>Actinomycetes</taxon>
        <taxon>Streptosporangiales</taxon>
        <taxon>Streptosporangiaceae</taxon>
        <taxon>Thermobispora</taxon>
    </lineage>
</organism>
<evidence type="ECO:0000256" key="2">
    <source>
        <dbReference type="ARBA" id="ARBA00022617"/>
    </source>
</evidence>
<dbReference type="Pfam" id="PF03460">
    <property type="entry name" value="NIR_SIR_ferr"/>
    <property type="match status" value="2"/>
</dbReference>
<feature type="domain" description="Nitrite/Sulfite reductase ferredoxin-like" evidence="7">
    <location>
        <begin position="231"/>
        <end position="277"/>
    </location>
</feature>
<keyword evidence="1" id="KW-0004">4Fe-4S</keyword>
<dbReference type="AlphaFoldDB" id="D6Y4M1"/>
<gene>
    <name evidence="8" type="ordered locus">Tbis_2494</name>
</gene>
<dbReference type="PANTHER" id="PTHR32439">
    <property type="entry name" value="FERREDOXIN--NITRITE REDUCTASE, CHLOROPLASTIC"/>
    <property type="match status" value="1"/>
</dbReference>
<evidence type="ECO:0000256" key="4">
    <source>
        <dbReference type="ARBA" id="ARBA00023002"/>
    </source>
</evidence>
<evidence type="ECO:0000259" key="7">
    <source>
        <dbReference type="Pfam" id="PF03460"/>
    </source>
</evidence>
<evidence type="ECO:0000256" key="6">
    <source>
        <dbReference type="ARBA" id="ARBA00023014"/>
    </source>
</evidence>
<keyword evidence="6" id="KW-0411">Iron-sulfur</keyword>
<dbReference type="RefSeq" id="WP_013132730.1">
    <property type="nucleotide sequence ID" value="NC_014165.1"/>
</dbReference>
<dbReference type="PANTHER" id="PTHR32439:SF9">
    <property type="entry name" value="BLR3264 PROTEIN"/>
    <property type="match status" value="1"/>
</dbReference>
<evidence type="ECO:0000256" key="1">
    <source>
        <dbReference type="ARBA" id="ARBA00022485"/>
    </source>
</evidence>
<dbReference type="OrthoDB" id="105450at2"/>
<keyword evidence="5" id="KW-0408">Iron</keyword>
<dbReference type="STRING" id="469371.Tbis_2494"/>
<dbReference type="HOGENOM" id="CLU_015667_0_1_11"/>
<evidence type="ECO:0000313" key="8">
    <source>
        <dbReference type="EMBL" id="ADG89197.1"/>
    </source>
</evidence>
<dbReference type="eggNOG" id="COG0155">
    <property type="taxonomic scope" value="Bacteria"/>
</dbReference>
<keyword evidence="4" id="KW-0560">Oxidoreductase</keyword>
<keyword evidence="3" id="KW-0479">Metal-binding</keyword>
<dbReference type="Gene3D" id="3.90.480.10">
    <property type="entry name" value="Sulfite Reductase Hemoprotein,Domain 2"/>
    <property type="match status" value="2"/>
</dbReference>